<evidence type="ECO:0000313" key="14">
    <source>
        <dbReference type="EMBL" id="VDP09663.1"/>
    </source>
</evidence>
<feature type="domain" description="Phosphomannose isomerase type I catalytic" evidence="12">
    <location>
        <begin position="1"/>
        <end position="148"/>
    </location>
</feature>
<keyword evidence="5 11" id="KW-0479">Metal-binding</keyword>
<dbReference type="InterPro" id="IPR014710">
    <property type="entry name" value="RmlC-like_jellyroll"/>
</dbReference>
<accession>A0A183IRN2</accession>
<dbReference type="PANTHER" id="PTHR10309:SF0">
    <property type="entry name" value="MANNOSE-6-PHOSPHATE ISOMERASE"/>
    <property type="match status" value="1"/>
</dbReference>
<dbReference type="Gene3D" id="2.60.120.10">
    <property type="entry name" value="Jelly Rolls"/>
    <property type="match status" value="2"/>
</dbReference>
<dbReference type="Pfam" id="PF20511">
    <property type="entry name" value="PMI_typeI_cat"/>
    <property type="match status" value="1"/>
</dbReference>
<dbReference type="EMBL" id="UZAM01009619">
    <property type="protein sequence ID" value="VDP09663.1"/>
    <property type="molecule type" value="Genomic_DNA"/>
</dbReference>
<dbReference type="PROSITE" id="PS00965">
    <property type="entry name" value="PMI_I_1"/>
    <property type="match status" value="1"/>
</dbReference>
<dbReference type="AlphaFoldDB" id="A0A183IRN2"/>
<evidence type="ECO:0000256" key="9">
    <source>
        <dbReference type="ARBA" id="ARBA00030762"/>
    </source>
</evidence>
<dbReference type="Proteomes" id="UP000270296">
    <property type="component" value="Unassembled WGS sequence"/>
</dbReference>
<reference evidence="14 15" key="2">
    <citation type="submission" date="2018-11" db="EMBL/GenBank/DDBJ databases">
        <authorList>
            <consortium name="Pathogen Informatics"/>
        </authorList>
    </citation>
    <scope>NUCLEOTIDE SEQUENCE [LARGE SCALE GENOMIC DNA]</scope>
</reference>
<organism evidence="16">
    <name type="scientific">Soboliphyme baturini</name>
    <dbReference type="NCBI Taxonomy" id="241478"/>
    <lineage>
        <taxon>Eukaryota</taxon>
        <taxon>Metazoa</taxon>
        <taxon>Ecdysozoa</taxon>
        <taxon>Nematoda</taxon>
        <taxon>Enoplea</taxon>
        <taxon>Dorylaimia</taxon>
        <taxon>Dioctophymatida</taxon>
        <taxon>Dioctophymatoidea</taxon>
        <taxon>Soboliphymatidae</taxon>
        <taxon>Soboliphyme</taxon>
    </lineage>
</organism>
<evidence type="ECO:0000256" key="3">
    <source>
        <dbReference type="ARBA" id="ARBA00010772"/>
    </source>
</evidence>
<evidence type="ECO:0000313" key="16">
    <source>
        <dbReference type="WBParaSite" id="SBAD_0000652201-mRNA-1"/>
    </source>
</evidence>
<dbReference type="EC" id="5.3.1.8" evidence="4"/>
<evidence type="ECO:0000256" key="6">
    <source>
        <dbReference type="ARBA" id="ARBA00022833"/>
    </source>
</evidence>
<dbReference type="OrthoDB" id="6605218at2759"/>
<feature type="active site" evidence="10">
    <location>
        <position position="278"/>
    </location>
</feature>
<dbReference type="Pfam" id="PF20512">
    <property type="entry name" value="PMI_typeI_hel"/>
    <property type="match status" value="1"/>
</dbReference>
<dbReference type="InterPro" id="IPR018050">
    <property type="entry name" value="Pmannose_isomerase-type1_CS"/>
</dbReference>
<evidence type="ECO:0000256" key="1">
    <source>
        <dbReference type="ARBA" id="ARBA00000757"/>
    </source>
</evidence>
<keyword evidence="7" id="KW-0413">Isomerase</keyword>
<dbReference type="Gene3D" id="1.10.441.10">
    <property type="entry name" value="Phosphomannose Isomerase, domain 2"/>
    <property type="match status" value="1"/>
</dbReference>
<feature type="binding site" evidence="11">
    <location>
        <position position="260"/>
    </location>
    <ligand>
        <name>Zn(2+)</name>
        <dbReference type="ChEBI" id="CHEBI:29105"/>
    </ligand>
</feature>
<comment type="cofactor">
    <cofactor evidence="11">
        <name>Zn(2+)</name>
        <dbReference type="ChEBI" id="CHEBI:29105"/>
    </cofactor>
    <text evidence="11">Binds 1 zinc ion per subunit.</text>
</comment>
<proteinExistence type="inferred from homology"/>
<sequence length="349" mass="39184">MIRLSCASQNYEWGKPGETSIVGRMCSMQGSEPINQSKPYAELWMGTHEKGASKIFGTDQLLSVWLRKNPHVLGDKMQNLVKEPDSEVQLPFLFKVLSVNKALSIQAHPDKAEACRLHERDPKNYPDPNHKPEMAIALTSFEMLCNVKELRSVIGDECYEKFSRVASSKNVNDEELKNALRACFTALMNRPSDCLQTALQSLVNRIRDDSVVNVGVVDAKLILRLSRCFPGDVGCFAPFFLNHFYLEPGEAVFLGPNEPHAYLFDCIECMACSDNTIRAGLTPKYKDVDTLCRVLSYRCVSPELLKVAAKSSVAQDRCVTIYSPPISEFAAHRITVRNLLVIRFLILSF</sequence>
<evidence type="ECO:0000256" key="7">
    <source>
        <dbReference type="ARBA" id="ARBA00023235"/>
    </source>
</evidence>
<evidence type="ECO:0000259" key="12">
    <source>
        <dbReference type="Pfam" id="PF20511"/>
    </source>
</evidence>
<dbReference type="PIRSF" id="PIRSF001480">
    <property type="entry name" value="Mannose-6-phosphate_isomerase"/>
    <property type="match status" value="1"/>
</dbReference>
<gene>
    <name evidence="14" type="ORF">SBAD_LOCUS6279</name>
</gene>
<feature type="binding site" evidence="11">
    <location>
        <position position="106"/>
    </location>
    <ligand>
        <name>Zn(2+)</name>
        <dbReference type="ChEBI" id="CHEBI:29105"/>
    </ligand>
</feature>
<dbReference type="InterPro" id="IPR046457">
    <property type="entry name" value="PMI_typeI_cat"/>
</dbReference>
<keyword evidence="15" id="KW-1185">Reference proteome</keyword>
<evidence type="ECO:0000259" key="13">
    <source>
        <dbReference type="Pfam" id="PF20512"/>
    </source>
</evidence>
<dbReference type="SUPFAM" id="SSF51182">
    <property type="entry name" value="RmlC-like cupins"/>
    <property type="match status" value="1"/>
</dbReference>
<dbReference type="InterPro" id="IPR001250">
    <property type="entry name" value="Man6P_Isoase-1"/>
</dbReference>
<dbReference type="PANTHER" id="PTHR10309">
    <property type="entry name" value="MANNOSE-6-PHOSPHATE ISOMERASE"/>
    <property type="match status" value="1"/>
</dbReference>
<name>A0A183IRN2_9BILA</name>
<dbReference type="UniPathway" id="UPA00126">
    <property type="reaction ID" value="UER00423"/>
</dbReference>
<evidence type="ECO:0000256" key="2">
    <source>
        <dbReference type="ARBA" id="ARBA00004666"/>
    </source>
</evidence>
<dbReference type="InterPro" id="IPR011051">
    <property type="entry name" value="RmlC_Cupin_sf"/>
</dbReference>
<evidence type="ECO:0000313" key="15">
    <source>
        <dbReference type="Proteomes" id="UP000270296"/>
    </source>
</evidence>
<dbReference type="GO" id="GO:0005975">
    <property type="term" value="P:carbohydrate metabolic process"/>
    <property type="evidence" value="ECO:0007669"/>
    <property type="project" value="InterPro"/>
</dbReference>
<feature type="domain" description="Phosphomannose isomerase type I helical insertion" evidence="13">
    <location>
        <begin position="154"/>
        <end position="241"/>
    </location>
</feature>
<evidence type="ECO:0000256" key="8">
    <source>
        <dbReference type="ARBA" id="ARBA00029741"/>
    </source>
</evidence>
<dbReference type="CDD" id="cd07011">
    <property type="entry name" value="cupin_PMI_type_I_N"/>
    <property type="match status" value="1"/>
</dbReference>
<evidence type="ECO:0000256" key="4">
    <source>
        <dbReference type="ARBA" id="ARBA00011956"/>
    </source>
</evidence>
<evidence type="ECO:0000256" key="11">
    <source>
        <dbReference type="PIRSR" id="PIRSR001480-2"/>
    </source>
</evidence>
<dbReference type="WBParaSite" id="SBAD_0000652201-mRNA-1">
    <property type="protein sequence ID" value="SBAD_0000652201-mRNA-1"/>
    <property type="gene ID" value="SBAD_0000652201"/>
</dbReference>
<protein>
    <recommendedName>
        <fullName evidence="4">mannose-6-phosphate isomerase</fullName>
        <ecNumber evidence="4">5.3.1.8</ecNumber>
    </recommendedName>
    <alternativeName>
        <fullName evidence="8">Phosphohexomutase</fullName>
    </alternativeName>
    <alternativeName>
        <fullName evidence="9">Phosphomannose isomerase</fullName>
    </alternativeName>
</protein>
<evidence type="ECO:0000256" key="10">
    <source>
        <dbReference type="PIRSR" id="PIRSR001480-1"/>
    </source>
</evidence>
<comment type="pathway">
    <text evidence="2">Nucleotide-sugar biosynthesis; GDP-alpha-D-mannose biosynthesis; alpha-D-mannose 1-phosphate from D-fructose 6-phosphate: step 1/2.</text>
</comment>
<dbReference type="InterPro" id="IPR046458">
    <property type="entry name" value="PMI_typeI_hel"/>
</dbReference>
<keyword evidence="6 11" id="KW-0862">Zinc</keyword>
<comment type="catalytic activity">
    <reaction evidence="1">
        <text>D-mannose 6-phosphate = D-fructose 6-phosphate</text>
        <dbReference type="Rhea" id="RHEA:12356"/>
        <dbReference type="ChEBI" id="CHEBI:58735"/>
        <dbReference type="ChEBI" id="CHEBI:61527"/>
        <dbReference type="EC" id="5.3.1.8"/>
    </reaction>
</comment>
<evidence type="ECO:0000256" key="5">
    <source>
        <dbReference type="ARBA" id="ARBA00022723"/>
    </source>
</evidence>
<dbReference type="InterPro" id="IPR016305">
    <property type="entry name" value="Mannose-6-P_Isomerase"/>
</dbReference>
<dbReference type="NCBIfam" id="TIGR00218">
    <property type="entry name" value="manA"/>
    <property type="match status" value="1"/>
</dbReference>
<dbReference type="GO" id="GO:0005829">
    <property type="term" value="C:cytosol"/>
    <property type="evidence" value="ECO:0007669"/>
    <property type="project" value="TreeGrafter"/>
</dbReference>
<dbReference type="PRINTS" id="PR00714">
    <property type="entry name" value="MAN6PISMRASE"/>
</dbReference>
<dbReference type="GO" id="GO:0009298">
    <property type="term" value="P:GDP-mannose biosynthetic process"/>
    <property type="evidence" value="ECO:0007669"/>
    <property type="project" value="UniProtKB-UniPathway"/>
</dbReference>
<feature type="binding site" evidence="11">
    <location>
        <position position="133"/>
    </location>
    <ligand>
        <name>Zn(2+)</name>
        <dbReference type="ChEBI" id="CHEBI:29105"/>
    </ligand>
</feature>
<dbReference type="GO" id="GO:0008270">
    <property type="term" value="F:zinc ion binding"/>
    <property type="evidence" value="ECO:0007669"/>
    <property type="project" value="InterPro"/>
</dbReference>
<reference evidence="16" key="1">
    <citation type="submission" date="2016-06" db="UniProtKB">
        <authorList>
            <consortium name="WormBaseParasite"/>
        </authorList>
    </citation>
    <scope>IDENTIFICATION</scope>
</reference>
<dbReference type="GO" id="GO:0004476">
    <property type="term" value="F:mannose-6-phosphate isomerase activity"/>
    <property type="evidence" value="ECO:0007669"/>
    <property type="project" value="UniProtKB-EC"/>
</dbReference>
<comment type="similarity">
    <text evidence="3">Belongs to the mannose-6-phosphate isomerase type 1 family.</text>
</comment>
<feature type="binding site" evidence="11">
    <location>
        <position position="108"/>
    </location>
    <ligand>
        <name>Zn(2+)</name>
        <dbReference type="ChEBI" id="CHEBI:29105"/>
    </ligand>
</feature>